<sequence length="114" mass="12894">MRCLGTWCSGGLGSVRFTVGLDLKGLFQPIRFCDSVIGISLLLDNLARYRLDKWSARWVGNWFTGHTWRVMITVIWTMRLKAPSKLADDKQGGEVDTSERRAILQRPGQVVRVG</sequence>
<accession>A0AAN7PMG4</accession>
<comment type="caution">
    <text evidence="1">The sequence shown here is derived from an EMBL/GenBank/DDBJ whole genome shotgun (WGS) entry which is preliminary data.</text>
</comment>
<reference evidence="1 2" key="1">
    <citation type="journal article" date="2023" name="J. Hered.">
        <title>Chromosome-level genome of the wood stork (Mycteria americana) provides insight into avian chromosome evolution.</title>
        <authorList>
            <person name="Flamio R. Jr."/>
            <person name="Ramstad K.M."/>
        </authorList>
    </citation>
    <scope>NUCLEOTIDE SEQUENCE [LARGE SCALE GENOMIC DNA]</scope>
    <source>
        <strain evidence="1">JAX WOST 10</strain>
    </source>
</reference>
<proteinExistence type="predicted"/>
<evidence type="ECO:0000313" key="1">
    <source>
        <dbReference type="EMBL" id="KAK4832780.1"/>
    </source>
</evidence>
<dbReference type="EMBL" id="JAUNZN010000001">
    <property type="protein sequence ID" value="KAK4832780.1"/>
    <property type="molecule type" value="Genomic_DNA"/>
</dbReference>
<dbReference type="Proteomes" id="UP001333110">
    <property type="component" value="Unassembled WGS sequence"/>
</dbReference>
<gene>
    <name evidence="1" type="ORF">QYF61_025627</name>
</gene>
<organism evidence="1 2">
    <name type="scientific">Mycteria americana</name>
    <name type="common">Wood stork</name>
    <dbReference type="NCBI Taxonomy" id="33587"/>
    <lineage>
        <taxon>Eukaryota</taxon>
        <taxon>Metazoa</taxon>
        <taxon>Chordata</taxon>
        <taxon>Craniata</taxon>
        <taxon>Vertebrata</taxon>
        <taxon>Euteleostomi</taxon>
        <taxon>Archelosauria</taxon>
        <taxon>Archosauria</taxon>
        <taxon>Dinosauria</taxon>
        <taxon>Saurischia</taxon>
        <taxon>Theropoda</taxon>
        <taxon>Coelurosauria</taxon>
        <taxon>Aves</taxon>
        <taxon>Neognathae</taxon>
        <taxon>Neoaves</taxon>
        <taxon>Aequornithes</taxon>
        <taxon>Ciconiiformes</taxon>
        <taxon>Ciconiidae</taxon>
        <taxon>Mycteria</taxon>
    </lineage>
</organism>
<evidence type="ECO:0000313" key="2">
    <source>
        <dbReference type="Proteomes" id="UP001333110"/>
    </source>
</evidence>
<name>A0AAN7PMG4_MYCAM</name>
<dbReference type="AlphaFoldDB" id="A0AAN7PMG4"/>
<keyword evidence="2" id="KW-1185">Reference proteome</keyword>
<protein>
    <submittedName>
        <fullName evidence="1">Uncharacterized protein</fullName>
    </submittedName>
</protein>